<dbReference type="PROSITE" id="PS51352">
    <property type="entry name" value="THIOREDOXIN_2"/>
    <property type="match status" value="1"/>
</dbReference>
<dbReference type="GO" id="GO:0005789">
    <property type="term" value="C:endoplasmic reticulum membrane"/>
    <property type="evidence" value="ECO:0007669"/>
    <property type="project" value="TreeGrafter"/>
</dbReference>
<dbReference type="InterPro" id="IPR052643">
    <property type="entry name" value="ERP44"/>
</dbReference>
<feature type="region of interest" description="Disordered" evidence="1">
    <location>
        <begin position="350"/>
        <end position="441"/>
    </location>
</feature>
<dbReference type="Pfam" id="PF13848">
    <property type="entry name" value="Thioredoxin_6"/>
    <property type="match status" value="1"/>
</dbReference>
<dbReference type="GO" id="GO:0005793">
    <property type="term" value="C:endoplasmic reticulum-Golgi intermediate compartment"/>
    <property type="evidence" value="ECO:0007669"/>
    <property type="project" value="TreeGrafter"/>
</dbReference>
<accession>A0A8J1UKL7</accession>
<sequence length="441" mass="50136">MNYSISVILVALMVCQVYGGATELTRDNIDGILEHNEVVFLNFYADWCRFSQMLKPTFEEAANKIGEEFPPEQGKVLFVKVNCDVQPEIAQKYFVNKYPTLKLVRNGELVKKEYRGQRSVEALVQFIKDQIKSTVAEVASSDDLDNLDENKRHIIGYFNEASGPAYENFKKISSLLKDDCQFTGLFGEASIKERANGDNIVYRAPRTHNEDLQYLANLGDYDMLLRWTTDKCVPVVREITFENAEELTEEGLPFLILFHKPDDTEIVDLFSKTVASHLMAHKSSINFLTADGLKFSHPLHHLGKSTNDLPVIAIDSFRHMYVFPKDIKESLANPAVISQFIADLHSGKLHREFHHGPDPTTSPAQQVKADEKNDDEDDYDDNSDDQIGEEKKEGDSTPHVPNDQDKTEEEEEVKKPTSPPESLFKKLQPSNSRYTILKDEL</sequence>
<feature type="compositionally biased region" description="Acidic residues" evidence="1">
    <location>
        <begin position="372"/>
        <end position="387"/>
    </location>
</feature>
<dbReference type="PANTHER" id="PTHR46295:SF1">
    <property type="entry name" value="ENDOPLASMIC RETICULUM RESIDENT PROTEIN 44"/>
    <property type="match status" value="1"/>
</dbReference>
<gene>
    <name evidence="3" type="ORF">OFUS_LOCUS13825</name>
</gene>
<dbReference type="EMBL" id="CAIIXF020000007">
    <property type="protein sequence ID" value="CAH1788262.1"/>
    <property type="molecule type" value="Genomic_DNA"/>
</dbReference>
<dbReference type="SUPFAM" id="SSF52833">
    <property type="entry name" value="Thioredoxin-like"/>
    <property type="match status" value="3"/>
</dbReference>
<dbReference type="OrthoDB" id="294696at2759"/>
<evidence type="ECO:0000256" key="2">
    <source>
        <dbReference type="SAM" id="SignalP"/>
    </source>
</evidence>
<reference evidence="3" key="1">
    <citation type="submission" date="2022-03" db="EMBL/GenBank/DDBJ databases">
        <authorList>
            <person name="Martin C."/>
        </authorList>
    </citation>
    <scope>NUCLEOTIDE SEQUENCE</scope>
</reference>
<organism evidence="3 4">
    <name type="scientific">Owenia fusiformis</name>
    <name type="common">Polychaete worm</name>
    <dbReference type="NCBI Taxonomy" id="6347"/>
    <lineage>
        <taxon>Eukaryota</taxon>
        <taxon>Metazoa</taxon>
        <taxon>Spiralia</taxon>
        <taxon>Lophotrochozoa</taxon>
        <taxon>Annelida</taxon>
        <taxon>Polychaeta</taxon>
        <taxon>Sedentaria</taxon>
        <taxon>Canalipalpata</taxon>
        <taxon>Sabellida</taxon>
        <taxon>Oweniida</taxon>
        <taxon>Oweniidae</taxon>
        <taxon>Owenia</taxon>
    </lineage>
</organism>
<feature type="chain" id="PRO_5043624723" evidence="2">
    <location>
        <begin position="20"/>
        <end position="441"/>
    </location>
</feature>
<evidence type="ECO:0000313" key="3">
    <source>
        <dbReference type="EMBL" id="CAH1788262.1"/>
    </source>
</evidence>
<evidence type="ECO:0000313" key="4">
    <source>
        <dbReference type="Proteomes" id="UP000749559"/>
    </source>
</evidence>
<feature type="signal peptide" evidence="2">
    <location>
        <begin position="1"/>
        <end position="19"/>
    </location>
</feature>
<dbReference type="CDD" id="cd02996">
    <property type="entry name" value="PDI_a_ERp44"/>
    <property type="match status" value="1"/>
</dbReference>
<dbReference type="GO" id="GO:0003756">
    <property type="term" value="F:protein disulfide isomerase activity"/>
    <property type="evidence" value="ECO:0007669"/>
    <property type="project" value="TreeGrafter"/>
</dbReference>
<dbReference type="AlphaFoldDB" id="A0A8J1UKL7"/>
<protein>
    <submittedName>
        <fullName evidence="3">Uncharacterized protein</fullName>
    </submittedName>
</protein>
<dbReference type="PANTHER" id="PTHR46295">
    <property type="entry name" value="ENDOPLASMIC RETICULUM RESIDENT PROTEIN 44"/>
    <property type="match status" value="1"/>
</dbReference>
<dbReference type="InterPro" id="IPR036249">
    <property type="entry name" value="Thioredoxin-like_sf"/>
</dbReference>
<dbReference type="Proteomes" id="UP000749559">
    <property type="component" value="Unassembled WGS sequence"/>
</dbReference>
<dbReference type="GO" id="GO:0006457">
    <property type="term" value="P:protein folding"/>
    <property type="evidence" value="ECO:0007669"/>
    <property type="project" value="TreeGrafter"/>
</dbReference>
<proteinExistence type="predicted"/>
<dbReference type="InterPro" id="IPR013766">
    <property type="entry name" value="Thioredoxin_domain"/>
</dbReference>
<name>A0A8J1UKL7_OWEFU</name>
<keyword evidence="4" id="KW-1185">Reference proteome</keyword>
<keyword evidence="2" id="KW-0732">Signal</keyword>
<dbReference type="Gene3D" id="3.40.30.10">
    <property type="entry name" value="Glutaredoxin"/>
    <property type="match status" value="3"/>
</dbReference>
<evidence type="ECO:0000256" key="1">
    <source>
        <dbReference type="SAM" id="MobiDB-lite"/>
    </source>
</evidence>
<dbReference type="Pfam" id="PF00085">
    <property type="entry name" value="Thioredoxin"/>
    <property type="match status" value="1"/>
</dbReference>
<comment type="caution">
    <text evidence="3">The sequence shown here is derived from an EMBL/GenBank/DDBJ whole genome shotgun (WGS) entry which is preliminary data.</text>
</comment>